<comment type="caution">
    <text evidence="1">The sequence shown here is derived from an EMBL/GenBank/DDBJ whole genome shotgun (WGS) entry which is preliminary data.</text>
</comment>
<gene>
    <name evidence="1" type="ORF">FNT36_18610</name>
</gene>
<dbReference type="EMBL" id="VMRJ01000004">
    <property type="protein sequence ID" value="TVT39654.1"/>
    <property type="molecule type" value="Genomic_DNA"/>
</dbReference>
<sequence length="320" mass="36731">MSFSFAPVALLVANPSYQLDEQRNEYWRSVAAYENTVLPVFLYLEHINWEAVITWHIERWKREFVSEARRFVRENNGRWAGKKFLLPEEPELDNFSRKVALPIPTPADRLSQSHAFFREVHTGMSLRDLAAAPDKRRHLAERLRSAALMLTNTLASRNAAGWEPDWELQNVLQFQRIHSFKPDEVGALLAKVEHFINCWATFHEVEHDNATMFLQTVPVSAVDTPDQTGSERPWAKIEALAERIGLRKNDAFLLAPKWIAAATAGMIDALCEAEILPASGELQRLYADFSEHYNRSIKADRVTPTRAAWQRKARKELGLE</sequence>
<keyword evidence="2" id="KW-1185">Reference proteome</keyword>
<organism evidence="1 2">
    <name type="scientific">Hymenobacter setariae</name>
    <dbReference type="NCBI Taxonomy" id="2594794"/>
    <lineage>
        <taxon>Bacteria</taxon>
        <taxon>Pseudomonadati</taxon>
        <taxon>Bacteroidota</taxon>
        <taxon>Cytophagia</taxon>
        <taxon>Cytophagales</taxon>
        <taxon>Hymenobacteraceae</taxon>
        <taxon>Hymenobacter</taxon>
    </lineage>
</organism>
<evidence type="ECO:0000313" key="1">
    <source>
        <dbReference type="EMBL" id="TVT39654.1"/>
    </source>
</evidence>
<proteinExistence type="predicted"/>
<dbReference type="RefSeq" id="WP_144850733.1">
    <property type="nucleotide sequence ID" value="NZ_VMRJ01000004.1"/>
</dbReference>
<reference evidence="1 2" key="1">
    <citation type="submission" date="2019-07" db="EMBL/GenBank/DDBJ databases">
        <title>Hymenobacter sp. straun FUR1 Genome sequencing and assembly.</title>
        <authorList>
            <person name="Chhetri G."/>
        </authorList>
    </citation>
    <scope>NUCLEOTIDE SEQUENCE [LARGE SCALE GENOMIC DNA]</scope>
    <source>
        <strain evidence="1 2">Fur1</strain>
    </source>
</reference>
<evidence type="ECO:0000313" key="2">
    <source>
        <dbReference type="Proteomes" id="UP000317624"/>
    </source>
</evidence>
<accession>A0A558BT17</accession>
<dbReference type="Proteomes" id="UP000317624">
    <property type="component" value="Unassembled WGS sequence"/>
</dbReference>
<dbReference type="AlphaFoldDB" id="A0A558BT17"/>
<name>A0A558BT17_9BACT</name>
<protein>
    <submittedName>
        <fullName evidence="1">Uncharacterized protein</fullName>
    </submittedName>
</protein>